<protein>
    <submittedName>
        <fullName evidence="1">Uncharacterized protein</fullName>
    </submittedName>
</protein>
<proteinExistence type="predicted"/>
<sequence length="340" mass="38717">MYIPNSAWTWSFFMVAVVQAVIGLALERFQLSLENRADQEAQSRTIPTYLALFIFGFLYEFYPLYDALKYNNTIQVIGICFFNLALLIYAGVQTDQIKDAVLSLQDQPNGPFIKGGVWADLKPFLIAVPCVIALGTVLLSFIAWKLYDEFAWTIYKDISADLRMKRRYLVFQIYRALLKFDFFFFLGFTVQFLVVVGNTRAIEFWLTIAAIPITIIILVLADYWTKHESTTGMISIITLYFAALAYFLFKLVRMYDTSTQSGRDRVADYKPARRSLTTFAVITVLLLLVTIANACWCTSNFGKGLKSHVVKRKIVSQDGKSDYAESAHPLGQVPSRMTID</sequence>
<name>A0ACC3SCV6_9PEZI</name>
<keyword evidence="2" id="KW-1185">Reference proteome</keyword>
<dbReference type="EMBL" id="JAMKPW020000027">
    <property type="protein sequence ID" value="KAK8204361.1"/>
    <property type="molecule type" value="Genomic_DNA"/>
</dbReference>
<dbReference type="Proteomes" id="UP001320706">
    <property type="component" value="Unassembled WGS sequence"/>
</dbReference>
<organism evidence="1 2">
    <name type="scientific">Zalaria obscura</name>
    <dbReference type="NCBI Taxonomy" id="2024903"/>
    <lineage>
        <taxon>Eukaryota</taxon>
        <taxon>Fungi</taxon>
        <taxon>Dikarya</taxon>
        <taxon>Ascomycota</taxon>
        <taxon>Pezizomycotina</taxon>
        <taxon>Dothideomycetes</taxon>
        <taxon>Dothideomycetidae</taxon>
        <taxon>Dothideales</taxon>
        <taxon>Zalariaceae</taxon>
        <taxon>Zalaria</taxon>
    </lineage>
</organism>
<evidence type="ECO:0000313" key="1">
    <source>
        <dbReference type="EMBL" id="KAK8204361.1"/>
    </source>
</evidence>
<evidence type="ECO:0000313" key="2">
    <source>
        <dbReference type="Proteomes" id="UP001320706"/>
    </source>
</evidence>
<reference evidence="1" key="1">
    <citation type="submission" date="2024-02" db="EMBL/GenBank/DDBJ databases">
        <title>Metagenome Assembled Genome of Zalaria obscura JY119.</title>
        <authorList>
            <person name="Vighnesh L."/>
            <person name="Jagadeeshwari U."/>
            <person name="Venkata Ramana C."/>
            <person name="Sasikala C."/>
        </authorList>
    </citation>
    <scope>NUCLEOTIDE SEQUENCE</scope>
    <source>
        <strain evidence="1">JY119</strain>
    </source>
</reference>
<accession>A0ACC3SCV6</accession>
<comment type="caution">
    <text evidence="1">The sequence shown here is derived from an EMBL/GenBank/DDBJ whole genome shotgun (WGS) entry which is preliminary data.</text>
</comment>
<gene>
    <name evidence="1" type="ORF">M8818_005090</name>
</gene>